<dbReference type="Gene3D" id="2.60.120.260">
    <property type="entry name" value="Galactose-binding domain-like"/>
    <property type="match status" value="1"/>
</dbReference>
<dbReference type="GO" id="GO:0016787">
    <property type="term" value="F:hydrolase activity"/>
    <property type="evidence" value="ECO:0007669"/>
    <property type="project" value="UniProtKB-KW"/>
</dbReference>
<keyword evidence="3" id="KW-1185">Reference proteome</keyword>
<dbReference type="Pfam" id="PF13472">
    <property type="entry name" value="Lipase_GDSL_2"/>
    <property type="match status" value="1"/>
</dbReference>
<dbReference type="Gene3D" id="3.40.50.1110">
    <property type="entry name" value="SGNH hydrolase"/>
    <property type="match status" value="1"/>
</dbReference>
<dbReference type="EMBL" id="CP032412">
    <property type="protein sequence ID" value="AYB42797.1"/>
    <property type="molecule type" value="Genomic_DNA"/>
</dbReference>
<dbReference type="InterPro" id="IPR013830">
    <property type="entry name" value="SGNH_hydro"/>
</dbReference>
<dbReference type="PANTHER" id="PTHR30383">
    <property type="entry name" value="THIOESTERASE 1/PROTEASE 1/LYSOPHOSPHOLIPASE L1"/>
    <property type="match status" value="1"/>
</dbReference>
<organism evidence="2 3">
    <name type="scientific">Paenibacillus lautus</name>
    <name type="common">Bacillus lautus</name>
    <dbReference type="NCBI Taxonomy" id="1401"/>
    <lineage>
        <taxon>Bacteria</taxon>
        <taxon>Bacillati</taxon>
        <taxon>Bacillota</taxon>
        <taxon>Bacilli</taxon>
        <taxon>Bacillales</taxon>
        <taxon>Paenibacillaceae</taxon>
        <taxon>Paenibacillus</taxon>
    </lineage>
</organism>
<gene>
    <name evidence="2" type="ORF">D5F53_05655</name>
</gene>
<dbReference type="KEGG" id="plw:D5F53_05655"/>
<proteinExistence type="predicted"/>
<dbReference type="InterPro" id="IPR051532">
    <property type="entry name" value="Ester_Hydrolysis_Enzymes"/>
</dbReference>
<protein>
    <submittedName>
        <fullName evidence="2">SGNH/GDSL hydrolase family protein</fullName>
    </submittedName>
</protein>
<feature type="domain" description="SGNH hydrolase-type esterase" evidence="1">
    <location>
        <begin position="156"/>
        <end position="308"/>
    </location>
</feature>
<evidence type="ECO:0000259" key="1">
    <source>
        <dbReference type="Pfam" id="PF13472"/>
    </source>
</evidence>
<dbReference type="SUPFAM" id="SSF52266">
    <property type="entry name" value="SGNH hydrolase"/>
    <property type="match status" value="1"/>
</dbReference>
<dbReference type="InterPro" id="IPR036514">
    <property type="entry name" value="SGNH_hydro_sf"/>
</dbReference>
<dbReference type="AlphaFoldDB" id="A0A385TK16"/>
<reference evidence="2 3" key="1">
    <citation type="submission" date="2018-09" db="EMBL/GenBank/DDBJ databases">
        <title>Genome Sequence of Paenibacillus lautus Strain E7593-69, Azo Dye-Degrading Bacteria, Isolated from Commercial Tattoo Inks.</title>
        <authorList>
            <person name="Nho S.W."/>
            <person name="Kim S.-J."/>
            <person name="Kweon O."/>
            <person name="Cerniglia C.E."/>
        </authorList>
    </citation>
    <scope>NUCLEOTIDE SEQUENCE [LARGE SCALE GENOMIC DNA]</scope>
    <source>
        <strain evidence="2 3">E7593-69</strain>
    </source>
</reference>
<keyword evidence="2" id="KW-0378">Hydrolase</keyword>
<evidence type="ECO:0000313" key="2">
    <source>
        <dbReference type="EMBL" id="AYB42797.1"/>
    </source>
</evidence>
<name>A0A385TK16_PAELA</name>
<accession>A0A385TK16</accession>
<sequence>MGRAHPYLNKEELLMAKLKVEDGAIAYTGNWTVQHTANASLHSRHDSDGTPAANASASWSGYIRGIDIYATKGNSFGLADVLVDDVPHGEIDFYSATAQHGALVYSITGLTEGYHTLSIRKKGIKNAASTACYVDIDYLLPDFVHPRTDHIRNIVCIGDSITFGANVASRPDSLYGRRLQQMLSIPVSIHGLSGAPIHTITQILDAVVAPRMPDLILWLAGMNNTNPRTDLERGFDKIRELMPDANIIGSTIQYNSYYTSEQNMVKVNEVKTACLNKGVPCADLYAATAGNTYINTPEGTVHPNGDGQGLIANLFYNEIIKLLRNG</sequence>
<dbReference type="Proteomes" id="UP000266552">
    <property type="component" value="Chromosome"/>
</dbReference>
<evidence type="ECO:0000313" key="3">
    <source>
        <dbReference type="Proteomes" id="UP000266552"/>
    </source>
</evidence>